<proteinExistence type="predicted"/>
<dbReference type="AlphaFoldDB" id="A0A8K0CR93"/>
<evidence type="ECO:0000313" key="3">
    <source>
        <dbReference type="Proteomes" id="UP000801492"/>
    </source>
</evidence>
<feature type="compositionally biased region" description="Basic residues" evidence="1">
    <location>
        <begin position="57"/>
        <end position="67"/>
    </location>
</feature>
<evidence type="ECO:0000313" key="2">
    <source>
        <dbReference type="EMBL" id="KAF2892178.1"/>
    </source>
</evidence>
<evidence type="ECO:0000256" key="1">
    <source>
        <dbReference type="SAM" id="MobiDB-lite"/>
    </source>
</evidence>
<feature type="region of interest" description="Disordered" evidence="1">
    <location>
        <begin position="48"/>
        <end position="67"/>
    </location>
</feature>
<gene>
    <name evidence="2" type="ORF">ILUMI_13995</name>
</gene>
<dbReference type="Proteomes" id="UP000801492">
    <property type="component" value="Unassembled WGS sequence"/>
</dbReference>
<keyword evidence="3" id="KW-1185">Reference proteome</keyword>
<sequence>MGRNVRSQHPPPNSLDELRQSPFRVRKDIPKEITMRINQILEIQEAKVSDRPDKRDKVHKQKKTDKK</sequence>
<protein>
    <submittedName>
        <fullName evidence="2">Uncharacterized protein</fullName>
    </submittedName>
</protein>
<feature type="region of interest" description="Disordered" evidence="1">
    <location>
        <begin position="1"/>
        <end position="23"/>
    </location>
</feature>
<name>A0A8K0CR93_IGNLU</name>
<dbReference type="EMBL" id="VTPC01009652">
    <property type="protein sequence ID" value="KAF2892178.1"/>
    <property type="molecule type" value="Genomic_DNA"/>
</dbReference>
<reference evidence="2" key="1">
    <citation type="submission" date="2019-08" db="EMBL/GenBank/DDBJ databases">
        <title>The genome of the North American firefly Photinus pyralis.</title>
        <authorList>
            <consortium name="Photinus pyralis genome working group"/>
            <person name="Fallon T.R."/>
            <person name="Sander Lower S.E."/>
            <person name="Weng J.-K."/>
        </authorList>
    </citation>
    <scope>NUCLEOTIDE SEQUENCE</scope>
    <source>
        <strain evidence="2">TRF0915ILg1</strain>
        <tissue evidence="2">Whole body</tissue>
    </source>
</reference>
<comment type="caution">
    <text evidence="2">The sequence shown here is derived from an EMBL/GenBank/DDBJ whole genome shotgun (WGS) entry which is preliminary data.</text>
</comment>
<organism evidence="2 3">
    <name type="scientific">Ignelater luminosus</name>
    <name type="common">Cucubano</name>
    <name type="synonym">Pyrophorus luminosus</name>
    <dbReference type="NCBI Taxonomy" id="2038154"/>
    <lineage>
        <taxon>Eukaryota</taxon>
        <taxon>Metazoa</taxon>
        <taxon>Ecdysozoa</taxon>
        <taxon>Arthropoda</taxon>
        <taxon>Hexapoda</taxon>
        <taxon>Insecta</taxon>
        <taxon>Pterygota</taxon>
        <taxon>Neoptera</taxon>
        <taxon>Endopterygota</taxon>
        <taxon>Coleoptera</taxon>
        <taxon>Polyphaga</taxon>
        <taxon>Elateriformia</taxon>
        <taxon>Elateroidea</taxon>
        <taxon>Elateridae</taxon>
        <taxon>Agrypninae</taxon>
        <taxon>Pyrophorini</taxon>
        <taxon>Ignelater</taxon>
    </lineage>
</organism>
<accession>A0A8K0CR93</accession>